<keyword evidence="3" id="KW-1185">Reference proteome</keyword>
<protein>
    <submittedName>
        <fullName evidence="2">Uncharacterized protein</fullName>
    </submittedName>
</protein>
<evidence type="ECO:0000313" key="3">
    <source>
        <dbReference type="Proteomes" id="UP000309215"/>
    </source>
</evidence>
<dbReference type="OrthoDB" id="241768at68525"/>
<feature type="region of interest" description="Disordered" evidence="1">
    <location>
        <begin position="372"/>
        <end position="402"/>
    </location>
</feature>
<dbReference type="RefSeq" id="WP_136936523.1">
    <property type="nucleotide sequence ID" value="NZ_SSMQ01000158.1"/>
</dbReference>
<organism evidence="2 3">
    <name type="scientific">Polyangium fumosum</name>
    <dbReference type="NCBI Taxonomy" id="889272"/>
    <lineage>
        <taxon>Bacteria</taxon>
        <taxon>Pseudomonadati</taxon>
        <taxon>Myxococcota</taxon>
        <taxon>Polyangia</taxon>
        <taxon>Polyangiales</taxon>
        <taxon>Polyangiaceae</taxon>
        <taxon>Polyangium</taxon>
    </lineage>
</organism>
<dbReference type="EMBL" id="SSMQ01000158">
    <property type="protein sequence ID" value="TKC90013.1"/>
    <property type="molecule type" value="Genomic_DNA"/>
</dbReference>
<name>A0A4U1I958_9BACT</name>
<proteinExistence type="predicted"/>
<reference evidence="2 3" key="1">
    <citation type="submission" date="2019-04" db="EMBL/GenBank/DDBJ databases">
        <authorList>
            <person name="Li Y."/>
            <person name="Wang J."/>
        </authorList>
    </citation>
    <scope>NUCLEOTIDE SEQUENCE [LARGE SCALE GENOMIC DNA]</scope>
    <source>
        <strain evidence="2 3">DSM 14668</strain>
    </source>
</reference>
<sequence length="668" mass="76320">MEAARQDWIRLLPSVSDPVDARALAFHIAYFDAGNWKWTGDGTQAQWEFRPPQDVQDLAISEMQETQQAAPRWQRAAAIKYCRHVLDGAAEVSAHDLRPLLEYAAGAEASPHADGPDDEEWLTGDMYTVRCAVAAVALVKMPSWLEEHPPWKARCKEWILSACSKHASFSMLEHPFPSPIGSWDRFCAHAIGALWSSAPEDHECRSAVAILVGASYHHANHHLAGDAKYDYRSRMFVELASFRRRLGDDFSRLLHLAVLFARLRHIGWAGPPDTSPNVDGAFSHFANAFVRGTLPLLPEDWPRLAIEWPAKLRRPRKWPDWVQAQGWDQGFDLAALVSAMAWLPSEAGNLKARDRKFVVDTMGRLDDVILRDLGEDQEDTPEQPEMRSTRLRPQGSDVDDRGHKGWFGRARTAFKEVMSRDTKPRGLAPSRQKSRTTPLPIEDTIARWCAAYVVREPDPAVRRRLWEPWLSRPPTRYYWAESFVSNLCLEGFAEVPATASFVDAWKEIFKYAIREGRWLDREAEGFSSISVARAFLRPHGIQFGQAWTAERSQVASVLLPYWERWAALAMEHSWCAKDFLWMLQAPAFKVARRDGLRWVATSKLAQWIEDDRAQEALVFLLQQVEIDRGDGLELRDDQRKAFMMLLDRLVAMQNREAIELARRIRPSL</sequence>
<evidence type="ECO:0000313" key="2">
    <source>
        <dbReference type="EMBL" id="TKC90013.1"/>
    </source>
</evidence>
<dbReference type="Proteomes" id="UP000309215">
    <property type="component" value="Unassembled WGS sequence"/>
</dbReference>
<gene>
    <name evidence="2" type="ORF">E8A74_51225</name>
</gene>
<comment type="caution">
    <text evidence="2">The sequence shown here is derived from an EMBL/GenBank/DDBJ whole genome shotgun (WGS) entry which is preliminary data.</text>
</comment>
<dbReference type="AlphaFoldDB" id="A0A4U1I958"/>
<evidence type="ECO:0000256" key="1">
    <source>
        <dbReference type="SAM" id="MobiDB-lite"/>
    </source>
</evidence>
<accession>A0A4U1I958</accession>